<sequence length="92" mass="10434">WSFSNVPIGQRPHLQELGRHPDSSMGNVAVDVVVSVPLLPLIDGVALSLTVHLHYRRHLGQSTFTLTYAPLTYRRDHSWNLWITLTNPDIHT</sequence>
<name>A0A085LM93_9BILA</name>
<reference evidence="1 2" key="1">
    <citation type="journal article" date="2014" name="Nat. Genet.">
        <title>Genome and transcriptome of the porcine whipworm Trichuris suis.</title>
        <authorList>
            <person name="Jex A.R."/>
            <person name="Nejsum P."/>
            <person name="Schwarz E.M."/>
            <person name="Hu L."/>
            <person name="Young N.D."/>
            <person name="Hall R.S."/>
            <person name="Korhonen P.K."/>
            <person name="Liao S."/>
            <person name="Thamsborg S."/>
            <person name="Xia J."/>
            <person name="Xu P."/>
            <person name="Wang S."/>
            <person name="Scheerlinck J.P."/>
            <person name="Hofmann A."/>
            <person name="Sternberg P.W."/>
            <person name="Wang J."/>
            <person name="Gasser R.B."/>
        </authorList>
    </citation>
    <scope>NUCLEOTIDE SEQUENCE [LARGE SCALE GENOMIC DNA]</scope>
    <source>
        <strain evidence="1">DCEP-RM93M</strain>
    </source>
</reference>
<keyword evidence="2" id="KW-1185">Reference proteome</keyword>
<feature type="non-terminal residue" evidence="1">
    <location>
        <position position="92"/>
    </location>
</feature>
<dbReference type="EMBL" id="KL363394">
    <property type="protein sequence ID" value="KFD46089.1"/>
    <property type="molecule type" value="Genomic_DNA"/>
</dbReference>
<dbReference type="AlphaFoldDB" id="A0A085LM93"/>
<accession>A0A085LM93</accession>
<proteinExistence type="predicted"/>
<feature type="non-terminal residue" evidence="1">
    <location>
        <position position="1"/>
    </location>
</feature>
<dbReference type="Proteomes" id="UP000030764">
    <property type="component" value="Unassembled WGS sequence"/>
</dbReference>
<organism evidence="1 2">
    <name type="scientific">Trichuris suis</name>
    <name type="common">pig whipworm</name>
    <dbReference type="NCBI Taxonomy" id="68888"/>
    <lineage>
        <taxon>Eukaryota</taxon>
        <taxon>Metazoa</taxon>
        <taxon>Ecdysozoa</taxon>
        <taxon>Nematoda</taxon>
        <taxon>Enoplea</taxon>
        <taxon>Dorylaimia</taxon>
        <taxon>Trichinellida</taxon>
        <taxon>Trichuridae</taxon>
        <taxon>Trichuris</taxon>
    </lineage>
</organism>
<protein>
    <submittedName>
        <fullName evidence="1">Uncharacterized protein</fullName>
    </submittedName>
</protein>
<gene>
    <name evidence="1" type="ORF">M513_13023</name>
</gene>
<evidence type="ECO:0000313" key="2">
    <source>
        <dbReference type="Proteomes" id="UP000030764"/>
    </source>
</evidence>
<evidence type="ECO:0000313" key="1">
    <source>
        <dbReference type="EMBL" id="KFD46089.1"/>
    </source>
</evidence>